<dbReference type="EMBL" id="BGPR01113994">
    <property type="protein sequence ID" value="GBM99692.1"/>
    <property type="molecule type" value="Genomic_DNA"/>
</dbReference>
<dbReference type="InterPro" id="IPR052709">
    <property type="entry name" value="Transposase-MT_Hybrid"/>
</dbReference>
<dbReference type="InterPro" id="IPR036397">
    <property type="entry name" value="RNaseH_sf"/>
</dbReference>
<reference evidence="1 5" key="1">
    <citation type="journal article" date="2019" name="Sci. Rep.">
        <title>Orb-weaving spider Araneus ventricosus genome elucidates the spidroin gene catalogue.</title>
        <authorList>
            <person name="Kono N."/>
            <person name="Nakamura H."/>
            <person name="Ohtoshi R."/>
            <person name="Moran D.A.P."/>
            <person name="Shinohara A."/>
            <person name="Yoshida Y."/>
            <person name="Fujiwara M."/>
            <person name="Mori M."/>
            <person name="Tomita M."/>
            <person name="Arakawa K."/>
        </authorList>
    </citation>
    <scope>NUCLEOTIDE SEQUENCE [LARGE SCALE GENOMIC DNA]</scope>
</reference>
<evidence type="ECO:0000313" key="1">
    <source>
        <dbReference type="EMBL" id="GBM99692.1"/>
    </source>
</evidence>
<dbReference type="PANTHER" id="PTHR46060:SF1">
    <property type="entry name" value="MARINER MOS1 TRANSPOSASE-LIKE PROTEIN"/>
    <property type="match status" value="1"/>
</dbReference>
<dbReference type="AlphaFoldDB" id="A0A4Y2KE40"/>
<sequence length="120" mass="13554">METDGASCVVRVGLGEAIRRKCPGMLSNSIILLYDNARPYKNSRIAAKVQVGSLETTPSYNPDLEPSDYFLFLKLKEHLSRTRISSDIDVKTAVDYWLSGQGRGFYRAWLSNRSFFQINA</sequence>
<evidence type="ECO:0008006" key="6">
    <source>
        <dbReference type="Google" id="ProtNLM"/>
    </source>
</evidence>
<evidence type="ECO:0000313" key="2">
    <source>
        <dbReference type="EMBL" id="GBM99713.1"/>
    </source>
</evidence>
<dbReference type="GO" id="GO:0003676">
    <property type="term" value="F:nucleic acid binding"/>
    <property type="evidence" value="ECO:0007669"/>
    <property type="project" value="InterPro"/>
</dbReference>
<organism evidence="1 5">
    <name type="scientific">Araneus ventricosus</name>
    <name type="common">Orbweaver spider</name>
    <name type="synonym">Epeira ventricosa</name>
    <dbReference type="NCBI Taxonomy" id="182803"/>
    <lineage>
        <taxon>Eukaryota</taxon>
        <taxon>Metazoa</taxon>
        <taxon>Ecdysozoa</taxon>
        <taxon>Arthropoda</taxon>
        <taxon>Chelicerata</taxon>
        <taxon>Arachnida</taxon>
        <taxon>Araneae</taxon>
        <taxon>Araneomorphae</taxon>
        <taxon>Entelegynae</taxon>
        <taxon>Araneoidea</taxon>
        <taxon>Araneidae</taxon>
        <taxon>Araneus</taxon>
    </lineage>
</organism>
<name>A0A4Y2KE40_ARAVE</name>
<proteinExistence type="predicted"/>
<comment type="caution">
    <text evidence="1">The sequence shown here is derived from an EMBL/GenBank/DDBJ whole genome shotgun (WGS) entry which is preliminary data.</text>
</comment>
<dbReference type="OrthoDB" id="10042427at2759"/>
<dbReference type="PANTHER" id="PTHR46060">
    <property type="entry name" value="MARINER MOS1 TRANSPOSASE-LIKE PROTEIN"/>
    <property type="match status" value="1"/>
</dbReference>
<dbReference type="EMBL" id="BGPR01114015">
    <property type="protein sequence ID" value="GBM99761.1"/>
    <property type="molecule type" value="Genomic_DNA"/>
</dbReference>
<accession>A0A4Y2KE40</accession>
<protein>
    <recommendedName>
        <fullName evidence="6">Histone-lysine N-methyltransferase SETMAR</fullName>
    </recommendedName>
</protein>
<dbReference type="Gene3D" id="3.30.420.10">
    <property type="entry name" value="Ribonuclease H-like superfamily/Ribonuclease H"/>
    <property type="match status" value="1"/>
</dbReference>
<evidence type="ECO:0000313" key="4">
    <source>
        <dbReference type="EMBL" id="GBM99761.1"/>
    </source>
</evidence>
<dbReference type="Proteomes" id="UP000499080">
    <property type="component" value="Unassembled WGS sequence"/>
</dbReference>
<evidence type="ECO:0000313" key="3">
    <source>
        <dbReference type="EMBL" id="GBM99750.1"/>
    </source>
</evidence>
<evidence type="ECO:0000313" key="5">
    <source>
        <dbReference type="Proteomes" id="UP000499080"/>
    </source>
</evidence>
<dbReference type="EMBL" id="BGPR01114013">
    <property type="protein sequence ID" value="GBM99750.1"/>
    <property type="molecule type" value="Genomic_DNA"/>
</dbReference>
<keyword evidence="5" id="KW-1185">Reference proteome</keyword>
<gene>
    <name evidence="2" type="ORF">AVEN_16848_1</name>
    <name evidence="3" type="ORF">AVEN_208406_1</name>
    <name evidence="4" type="ORF">AVEN_212350_1</name>
    <name evidence="1" type="ORF">AVEN_5527_1</name>
</gene>
<dbReference type="EMBL" id="BGPR01114001">
    <property type="protein sequence ID" value="GBM99713.1"/>
    <property type="molecule type" value="Genomic_DNA"/>
</dbReference>